<reference evidence="2 3" key="1">
    <citation type="submission" date="2023-07" db="EMBL/GenBank/DDBJ databases">
        <title>Genomic Encyclopedia of Type Strains, Phase IV (KMG-IV): sequencing the most valuable type-strain genomes for metagenomic binning, comparative biology and taxonomic classification.</title>
        <authorList>
            <person name="Goeker M."/>
        </authorList>
    </citation>
    <scope>NUCLEOTIDE SEQUENCE [LARGE SCALE GENOMIC DNA]</scope>
    <source>
        <strain evidence="2 3">DSM 23494</strain>
    </source>
</reference>
<keyword evidence="3" id="KW-1185">Reference proteome</keyword>
<dbReference type="EMBL" id="JAUSUB010000003">
    <property type="protein sequence ID" value="MDQ0269285.1"/>
    <property type="molecule type" value="Genomic_DNA"/>
</dbReference>
<dbReference type="Gene3D" id="3.40.50.10490">
    <property type="entry name" value="Glucose-6-phosphate isomerase like protein, domain 1"/>
    <property type="match status" value="1"/>
</dbReference>
<comment type="caution">
    <text evidence="2">The sequence shown here is derived from an EMBL/GenBank/DDBJ whole genome shotgun (WGS) entry which is preliminary data.</text>
</comment>
<protein>
    <recommendedName>
        <fullName evidence="1">DUF2529 domain-containing protein</fullName>
    </recommendedName>
</protein>
<gene>
    <name evidence="2" type="ORF">J2S17_001155</name>
</gene>
<accession>A0ABU0AGS0</accession>
<dbReference type="InterPro" id="IPR046348">
    <property type="entry name" value="SIS_dom_sf"/>
</dbReference>
<organism evidence="2 3">
    <name type="scientific">Cytobacillus purgationiresistens</name>
    <dbReference type="NCBI Taxonomy" id="863449"/>
    <lineage>
        <taxon>Bacteria</taxon>
        <taxon>Bacillati</taxon>
        <taxon>Bacillota</taxon>
        <taxon>Bacilli</taxon>
        <taxon>Bacillales</taxon>
        <taxon>Bacillaceae</taxon>
        <taxon>Cytobacillus</taxon>
    </lineage>
</organism>
<evidence type="ECO:0000259" key="1">
    <source>
        <dbReference type="Pfam" id="PF10740"/>
    </source>
</evidence>
<dbReference type="RefSeq" id="WP_307472731.1">
    <property type="nucleotide sequence ID" value="NZ_JAUSUB010000003.1"/>
</dbReference>
<dbReference type="Proteomes" id="UP001238088">
    <property type="component" value="Unassembled WGS sequence"/>
</dbReference>
<dbReference type="Pfam" id="PF10740">
    <property type="entry name" value="DUF2529"/>
    <property type="match status" value="1"/>
</dbReference>
<feature type="domain" description="DUF2529" evidence="1">
    <location>
        <begin position="1"/>
        <end position="172"/>
    </location>
</feature>
<sequence>MLKMFSTQLFGLFKKLHEKEEEAIEDSARLLAQAAAGSGKIYIYGADEMSAVSFEATAGQEPLQSAAIWNEDQSFEEISDTDRFLIITRESNHPKAIRLAEYLSGRFIPFASISAKSVEGEYQLSQLADVHIDLQLNKGLLPDDEGNRFGYPSSIAALFIYHGIKFTIDEIINDY</sequence>
<evidence type="ECO:0000313" key="2">
    <source>
        <dbReference type="EMBL" id="MDQ0269285.1"/>
    </source>
</evidence>
<proteinExistence type="predicted"/>
<evidence type="ECO:0000313" key="3">
    <source>
        <dbReference type="Proteomes" id="UP001238088"/>
    </source>
</evidence>
<dbReference type="InterPro" id="IPR019676">
    <property type="entry name" value="DUF2529"/>
</dbReference>
<dbReference type="SUPFAM" id="SSF53697">
    <property type="entry name" value="SIS domain"/>
    <property type="match status" value="1"/>
</dbReference>
<name>A0ABU0AGS0_9BACI</name>